<proteinExistence type="predicted"/>
<dbReference type="EMBL" id="JAIWYP010000008">
    <property type="protein sequence ID" value="KAH3790307.1"/>
    <property type="molecule type" value="Genomic_DNA"/>
</dbReference>
<name>A0A9D4F6L7_DREPO</name>
<comment type="caution">
    <text evidence="2">The sequence shown here is derived from an EMBL/GenBank/DDBJ whole genome shotgun (WGS) entry which is preliminary data.</text>
</comment>
<evidence type="ECO:0000313" key="3">
    <source>
        <dbReference type="Proteomes" id="UP000828390"/>
    </source>
</evidence>
<sequence length="61" mass="6806">MSEQFHDGKRKTHAMSSMLVSSAQAESTRISRLPKATSRTFDSQSLPGLQELFFSVCNLKT</sequence>
<reference evidence="2" key="2">
    <citation type="submission" date="2020-11" db="EMBL/GenBank/DDBJ databases">
        <authorList>
            <person name="McCartney M.A."/>
            <person name="Auch B."/>
            <person name="Kono T."/>
            <person name="Mallez S."/>
            <person name="Becker A."/>
            <person name="Gohl D.M."/>
            <person name="Silverstein K.A.T."/>
            <person name="Koren S."/>
            <person name="Bechman K.B."/>
            <person name="Herman A."/>
            <person name="Abrahante J.E."/>
            <person name="Garbe J."/>
        </authorList>
    </citation>
    <scope>NUCLEOTIDE SEQUENCE</scope>
    <source>
        <strain evidence="2">Duluth1</strain>
        <tissue evidence="2">Whole animal</tissue>
    </source>
</reference>
<accession>A0A9D4F6L7</accession>
<feature type="region of interest" description="Disordered" evidence="1">
    <location>
        <begin position="1"/>
        <end position="42"/>
    </location>
</feature>
<evidence type="ECO:0000256" key="1">
    <source>
        <dbReference type="SAM" id="MobiDB-lite"/>
    </source>
</evidence>
<gene>
    <name evidence="2" type="ORF">DPMN_168505</name>
</gene>
<feature type="compositionally biased region" description="Polar residues" evidence="1">
    <location>
        <begin position="14"/>
        <end position="30"/>
    </location>
</feature>
<protein>
    <submittedName>
        <fullName evidence="2">Uncharacterized protein</fullName>
    </submittedName>
</protein>
<organism evidence="2 3">
    <name type="scientific">Dreissena polymorpha</name>
    <name type="common">Zebra mussel</name>
    <name type="synonym">Mytilus polymorpha</name>
    <dbReference type="NCBI Taxonomy" id="45954"/>
    <lineage>
        <taxon>Eukaryota</taxon>
        <taxon>Metazoa</taxon>
        <taxon>Spiralia</taxon>
        <taxon>Lophotrochozoa</taxon>
        <taxon>Mollusca</taxon>
        <taxon>Bivalvia</taxon>
        <taxon>Autobranchia</taxon>
        <taxon>Heteroconchia</taxon>
        <taxon>Euheterodonta</taxon>
        <taxon>Imparidentia</taxon>
        <taxon>Neoheterodontei</taxon>
        <taxon>Myida</taxon>
        <taxon>Dreissenoidea</taxon>
        <taxon>Dreissenidae</taxon>
        <taxon>Dreissena</taxon>
    </lineage>
</organism>
<keyword evidence="3" id="KW-1185">Reference proteome</keyword>
<evidence type="ECO:0000313" key="2">
    <source>
        <dbReference type="EMBL" id="KAH3790307.1"/>
    </source>
</evidence>
<reference evidence="2" key="1">
    <citation type="journal article" date="2019" name="bioRxiv">
        <title>The Genome of the Zebra Mussel, Dreissena polymorpha: A Resource for Invasive Species Research.</title>
        <authorList>
            <person name="McCartney M.A."/>
            <person name="Auch B."/>
            <person name="Kono T."/>
            <person name="Mallez S."/>
            <person name="Zhang Y."/>
            <person name="Obille A."/>
            <person name="Becker A."/>
            <person name="Abrahante J.E."/>
            <person name="Garbe J."/>
            <person name="Badalamenti J.P."/>
            <person name="Herman A."/>
            <person name="Mangelson H."/>
            <person name="Liachko I."/>
            <person name="Sullivan S."/>
            <person name="Sone E.D."/>
            <person name="Koren S."/>
            <person name="Silverstein K.A.T."/>
            <person name="Beckman K.B."/>
            <person name="Gohl D.M."/>
        </authorList>
    </citation>
    <scope>NUCLEOTIDE SEQUENCE</scope>
    <source>
        <strain evidence="2">Duluth1</strain>
        <tissue evidence="2">Whole animal</tissue>
    </source>
</reference>
<dbReference type="Proteomes" id="UP000828390">
    <property type="component" value="Unassembled WGS sequence"/>
</dbReference>
<dbReference type="AlphaFoldDB" id="A0A9D4F6L7"/>